<proteinExistence type="predicted"/>
<feature type="region of interest" description="Disordered" evidence="1">
    <location>
        <begin position="1"/>
        <end position="37"/>
    </location>
</feature>
<comment type="caution">
    <text evidence="2">The sequence shown here is derived from an EMBL/GenBank/DDBJ whole genome shotgun (WGS) entry which is preliminary data.</text>
</comment>
<protein>
    <submittedName>
        <fullName evidence="2">Uncharacterized protein</fullName>
    </submittedName>
</protein>
<evidence type="ECO:0000313" key="2">
    <source>
        <dbReference type="EMBL" id="TDG39340.1"/>
    </source>
</evidence>
<reference evidence="2 3" key="1">
    <citation type="journal article" date="2019" name="J. Hered.">
        <title>An Improved Genome Assembly for Drosophila navojoa, the Basal Species in the mojavensis Cluster.</title>
        <authorList>
            <person name="Vanderlinde T."/>
            <person name="Dupim E.G."/>
            <person name="Nazario-Yepiz N.O."/>
            <person name="Carvalho A.B."/>
        </authorList>
    </citation>
    <scope>NUCLEOTIDE SEQUENCE [LARGE SCALE GENOMIC DNA]</scope>
    <source>
        <strain evidence="2">Navoj_Jal97</strain>
        <tissue evidence="2">Whole organism</tissue>
    </source>
</reference>
<name>A0A484ATY6_DRONA</name>
<dbReference type="AlphaFoldDB" id="A0A484ATY6"/>
<organism evidence="2 3">
    <name type="scientific">Drosophila navojoa</name>
    <name type="common">Fruit fly</name>
    <dbReference type="NCBI Taxonomy" id="7232"/>
    <lineage>
        <taxon>Eukaryota</taxon>
        <taxon>Metazoa</taxon>
        <taxon>Ecdysozoa</taxon>
        <taxon>Arthropoda</taxon>
        <taxon>Hexapoda</taxon>
        <taxon>Insecta</taxon>
        <taxon>Pterygota</taxon>
        <taxon>Neoptera</taxon>
        <taxon>Endopterygota</taxon>
        <taxon>Diptera</taxon>
        <taxon>Brachycera</taxon>
        <taxon>Muscomorpha</taxon>
        <taxon>Ephydroidea</taxon>
        <taxon>Drosophilidae</taxon>
        <taxon>Drosophila</taxon>
    </lineage>
</organism>
<dbReference type="EMBL" id="LSRL02001125">
    <property type="protein sequence ID" value="TDG39340.1"/>
    <property type="molecule type" value="Genomic_DNA"/>
</dbReference>
<dbReference type="Proteomes" id="UP000295192">
    <property type="component" value="Unassembled WGS sequence"/>
</dbReference>
<sequence>MGNRITSSKPERATETEEDTDTEPEPGPGPETETAAFRGEVFINAGNQATKRRRCLPTAAEAATGASR</sequence>
<keyword evidence="3" id="KW-1185">Reference proteome</keyword>
<evidence type="ECO:0000256" key="1">
    <source>
        <dbReference type="SAM" id="MobiDB-lite"/>
    </source>
</evidence>
<evidence type="ECO:0000313" key="3">
    <source>
        <dbReference type="Proteomes" id="UP000295192"/>
    </source>
</evidence>
<gene>
    <name evidence="2" type="ORF">AWZ03_014237</name>
</gene>
<accession>A0A484ATY6</accession>